<dbReference type="InterPro" id="IPR003594">
    <property type="entry name" value="HATPase_dom"/>
</dbReference>
<evidence type="ECO:0000256" key="8">
    <source>
        <dbReference type="SAM" id="Phobius"/>
    </source>
</evidence>
<accession>A0A250IUY2</accession>
<dbReference type="GO" id="GO:0016020">
    <property type="term" value="C:membrane"/>
    <property type="evidence" value="ECO:0007669"/>
    <property type="project" value="UniProtKB-SubCell"/>
</dbReference>
<evidence type="ECO:0000256" key="7">
    <source>
        <dbReference type="SAM" id="Coils"/>
    </source>
</evidence>
<dbReference type="CDD" id="cd00082">
    <property type="entry name" value="HisKA"/>
    <property type="match status" value="1"/>
</dbReference>
<dbReference type="AlphaFoldDB" id="A0A250IUY2"/>
<keyword evidence="7" id="KW-0175">Coiled coil</keyword>
<dbReference type="PROSITE" id="PS50109">
    <property type="entry name" value="HIS_KIN"/>
    <property type="match status" value="1"/>
</dbReference>
<dbReference type="EC" id="2.7.13.3" evidence="3"/>
<keyword evidence="8" id="KW-0472">Membrane</keyword>
<evidence type="ECO:0000256" key="2">
    <source>
        <dbReference type="ARBA" id="ARBA00004370"/>
    </source>
</evidence>
<dbReference type="InterPro" id="IPR036890">
    <property type="entry name" value="HATPase_C_sf"/>
</dbReference>
<feature type="domain" description="HAMP" evidence="10">
    <location>
        <begin position="218"/>
        <end position="272"/>
    </location>
</feature>
<dbReference type="PANTHER" id="PTHR43065">
    <property type="entry name" value="SENSOR HISTIDINE KINASE"/>
    <property type="match status" value="1"/>
</dbReference>
<dbReference type="SMART" id="SM00388">
    <property type="entry name" value="HisKA"/>
    <property type="match status" value="1"/>
</dbReference>
<dbReference type="SMART" id="SM00387">
    <property type="entry name" value="HATPase_c"/>
    <property type="match status" value="1"/>
</dbReference>
<dbReference type="PROSITE" id="PS50885">
    <property type="entry name" value="HAMP"/>
    <property type="match status" value="1"/>
</dbReference>
<evidence type="ECO:0000256" key="6">
    <source>
        <dbReference type="ARBA" id="ARBA00022777"/>
    </source>
</evidence>
<proteinExistence type="predicted"/>
<evidence type="ECO:0000259" key="9">
    <source>
        <dbReference type="PROSITE" id="PS50109"/>
    </source>
</evidence>
<evidence type="ECO:0000256" key="1">
    <source>
        <dbReference type="ARBA" id="ARBA00000085"/>
    </source>
</evidence>
<keyword evidence="6" id="KW-0418">Kinase</keyword>
<evidence type="ECO:0000256" key="3">
    <source>
        <dbReference type="ARBA" id="ARBA00012438"/>
    </source>
</evidence>
<dbReference type="PANTHER" id="PTHR43065:SF42">
    <property type="entry name" value="TWO-COMPONENT SENSOR PPRA"/>
    <property type="match status" value="1"/>
</dbReference>
<dbReference type="InterPro" id="IPR003661">
    <property type="entry name" value="HisK_dim/P_dom"/>
</dbReference>
<keyword evidence="8" id="KW-0812">Transmembrane</keyword>
<dbReference type="SUPFAM" id="SSF47384">
    <property type="entry name" value="Homodimeric domain of signal transducing histidine kinase"/>
    <property type="match status" value="1"/>
</dbReference>
<dbReference type="Pfam" id="PF00672">
    <property type="entry name" value="HAMP"/>
    <property type="match status" value="1"/>
</dbReference>
<dbReference type="CDD" id="cd06225">
    <property type="entry name" value="HAMP"/>
    <property type="match status" value="1"/>
</dbReference>
<dbReference type="Gene3D" id="3.30.565.10">
    <property type="entry name" value="Histidine kinase-like ATPase, C-terminal domain"/>
    <property type="match status" value="1"/>
</dbReference>
<dbReference type="PRINTS" id="PR00344">
    <property type="entry name" value="BCTRLSENSOR"/>
</dbReference>
<dbReference type="SUPFAM" id="SSF55874">
    <property type="entry name" value="ATPase domain of HSP90 chaperone/DNA topoisomerase II/histidine kinase"/>
    <property type="match status" value="1"/>
</dbReference>
<dbReference type="Gene3D" id="1.10.287.130">
    <property type="match status" value="1"/>
</dbReference>
<protein>
    <recommendedName>
        <fullName evidence="3">histidine kinase</fullName>
        <ecNumber evidence="3">2.7.13.3</ecNumber>
    </recommendedName>
</protein>
<dbReference type="Proteomes" id="UP000217257">
    <property type="component" value="Chromosome"/>
</dbReference>
<dbReference type="InterPro" id="IPR003660">
    <property type="entry name" value="HAMP_dom"/>
</dbReference>
<evidence type="ECO:0000259" key="10">
    <source>
        <dbReference type="PROSITE" id="PS50885"/>
    </source>
</evidence>
<dbReference type="Pfam" id="PF00512">
    <property type="entry name" value="HisKA"/>
    <property type="match status" value="1"/>
</dbReference>
<name>A0A250IUY2_9BACT</name>
<dbReference type="Gene3D" id="6.10.340.10">
    <property type="match status" value="1"/>
</dbReference>
<keyword evidence="8" id="KW-1133">Transmembrane helix</keyword>
<evidence type="ECO:0000313" key="12">
    <source>
        <dbReference type="Proteomes" id="UP000217257"/>
    </source>
</evidence>
<dbReference type="SMART" id="SM00304">
    <property type="entry name" value="HAMP"/>
    <property type="match status" value="1"/>
</dbReference>
<gene>
    <name evidence="11" type="ORF">CYFUS_000143</name>
</gene>
<comment type="catalytic activity">
    <reaction evidence="1">
        <text>ATP + protein L-histidine = ADP + protein N-phospho-L-histidine.</text>
        <dbReference type="EC" id="2.7.13.3"/>
    </reaction>
</comment>
<comment type="subcellular location">
    <subcellularLocation>
        <location evidence="2">Membrane</location>
    </subcellularLocation>
</comment>
<sequence length="575" mass="63182">MTIRARILLVAGVAVTLVCLMALLLYSGARRGQRLRQQLVSIQKQIDSLERLHSFAWPFLNQLAQARQGQEDTGPVLRDMTALVEAASARLLEGQTLELKGRVLAGVDWSEVVAEQQEQQAQQEIRQLLLDWAALAERRVRELPASVPLEPQVEWLLYSEFEQTVGRRIVEAQNKERTEAASLGALLDDHVWQARWVAVFVPTFGLLLMGLVTAAILAPFRRALRELTDVARRIGQGDFDIDVTPAAVPPDELGMLSHAIGRMARELRESLEEKQRMIRAEAESSEREALRYQALLEDTVRARTAELAEANTRLRESLQELQATQEQLLSADRLASVGRLAAGVGHEINNPLAFILSNLRYAHQELTELSGAPSEELRQELVSALAEASEGAERVRLIVQDLKTLARPDDVALGPVNVAEVVRSAVKMARHETRDRALLVEECDGVPPVHANAARLGQVFLNLLINAAHAIAPGRVRENEIRVVARVSGPGHVTVEVRDTGVGIPPEHLRRIFDPFFTTKPVGVGTGLGLSVCHRIITALGGGIRVESEPGRGTCFFVTLPVSADSQERVSPPAA</sequence>
<evidence type="ECO:0000313" key="11">
    <source>
        <dbReference type="EMBL" id="ATB34736.1"/>
    </source>
</evidence>
<dbReference type="EMBL" id="CP022098">
    <property type="protein sequence ID" value="ATB34736.1"/>
    <property type="molecule type" value="Genomic_DNA"/>
</dbReference>
<dbReference type="RefSeq" id="WP_095983450.1">
    <property type="nucleotide sequence ID" value="NZ_CP022098.1"/>
</dbReference>
<dbReference type="InterPro" id="IPR005467">
    <property type="entry name" value="His_kinase_dom"/>
</dbReference>
<dbReference type="SUPFAM" id="SSF158472">
    <property type="entry name" value="HAMP domain-like"/>
    <property type="match status" value="1"/>
</dbReference>
<dbReference type="Pfam" id="PF02518">
    <property type="entry name" value="HATPase_c"/>
    <property type="match status" value="1"/>
</dbReference>
<keyword evidence="5" id="KW-0808">Transferase</keyword>
<organism evidence="11 12">
    <name type="scientific">Cystobacter fuscus</name>
    <dbReference type="NCBI Taxonomy" id="43"/>
    <lineage>
        <taxon>Bacteria</taxon>
        <taxon>Pseudomonadati</taxon>
        <taxon>Myxococcota</taxon>
        <taxon>Myxococcia</taxon>
        <taxon>Myxococcales</taxon>
        <taxon>Cystobacterineae</taxon>
        <taxon>Archangiaceae</taxon>
        <taxon>Cystobacter</taxon>
    </lineage>
</organism>
<feature type="coiled-coil region" evidence="7">
    <location>
        <begin position="264"/>
        <end position="331"/>
    </location>
</feature>
<dbReference type="KEGG" id="cfus:CYFUS_000143"/>
<dbReference type="GO" id="GO:0000155">
    <property type="term" value="F:phosphorelay sensor kinase activity"/>
    <property type="evidence" value="ECO:0007669"/>
    <property type="project" value="InterPro"/>
</dbReference>
<dbReference type="InterPro" id="IPR036097">
    <property type="entry name" value="HisK_dim/P_sf"/>
</dbReference>
<feature type="domain" description="Histidine kinase" evidence="9">
    <location>
        <begin position="343"/>
        <end position="564"/>
    </location>
</feature>
<evidence type="ECO:0000256" key="4">
    <source>
        <dbReference type="ARBA" id="ARBA00022553"/>
    </source>
</evidence>
<keyword evidence="4" id="KW-0597">Phosphoprotein</keyword>
<feature type="transmembrane region" description="Helical" evidence="8">
    <location>
        <begin position="196"/>
        <end position="218"/>
    </location>
</feature>
<evidence type="ECO:0000256" key="5">
    <source>
        <dbReference type="ARBA" id="ARBA00022679"/>
    </source>
</evidence>
<dbReference type="InterPro" id="IPR004358">
    <property type="entry name" value="Sig_transdc_His_kin-like_C"/>
</dbReference>
<reference evidence="11 12" key="1">
    <citation type="submission" date="2017-06" db="EMBL/GenBank/DDBJ databases">
        <title>Sequencing and comparative analysis of myxobacterial genomes.</title>
        <authorList>
            <person name="Rupp O."/>
            <person name="Goesmann A."/>
            <person name="Sogaard-Andersen L."/>
        </authorList>
    </citation>
    <scope>NUCLEOTIDE SEQUENCE [LARGE SCALE GENOMIC DNA]</scope>
    <source>
        <strain evidence="11 12">DSM 52655</strain>
    </source>
</reference>